<dbReference type="PANTHER" id="PTHR43157:SF31">
    <property type="entry name" value="PHOSPHATIDYLINOSITOL-GLYCAN BIOSYNTHESIS CLASS F PROTEIN"/>
    <property type="match status" value="1"/>
</dbReference>
<dbReference type="PRINTS" id="PR00081">
    <property type="entry name" value="GDHRDH"/>
</dbReference>
<dbReference type="STRING" id="286115.A0A507DQW3"/>
<dbReference type="PANTHER" id="PTHR43157">
    <property type="entry name" value="PHOSPHATIDYLINOSITOL-GLYCAN BIOSYNTHESIS CLASS F PROTEIN-RELATED"/>
    <property type="match status" value="1"/>
</dbReference>
<protein>
    <submittedName>
        <fullName evidence="2">Uncharacterized protein</fullName>
    </submittedName>
</protein>
<accession>A0A507DQW3</accession>
<dbReference type="SUPFAM" id="SSF51735">
    <property type="entry name" value="NAD(P)-binding Rossmann-fold domains"/>
    <property type="match status" value="1"/>
</dbReference>
<dbReference type="Pfam" id="PF00106">
    <property type="entry name" value="adh_short"/>
    <property type="match status" value="1"/>
</dbReference>
<sequence length="188" mass="20909">MNVEFTRDVRGIEAQFATNYLGPFYLTNLLLHNLRVSAPARVVNVLSSVHYAAHTVTFDSITSKSVYTGLGNYALSKFALMLFTRDLADRLKTTGVVVNACHPGVIATPLYRQTKWAAVLLATPLSWVMPQPIDGASRIIEAAIDSRYTDITGKYIAERRIWSMNPHVKHDAAARLWNISVDICGMKI</sequence>
<dbReference type="InterPro" id="IPR002347">
    <property type="entry name" value="SDR_fam"/>
</dbReference>
<dbReference type="GO" id="GO:0016491">
    <property type="term" value="F:oxidoreductase activity"/>
    <property type="evidence" value="ECO:0007669"/>
    <property type="project" value="UniProtKB-KW"/>
</dbReference>
<keyword evidence="3" id="KW-1185">Reference proteome</keyword>
<dbReference type="Proteomes" id="UP000317494">
    <property type="component" value="Unassembled WGS sequence"/>
</dbReference>
<dbReference type="Gene3D" id="3.40.50.720">
    <property type="entry name" value="NAD(P)-binding Rossmann-like Domain"/>
    <property type="match status" value="1"/>
</dbReference>
<name>A0A507DQW3_9FUNG</name>
<organism evidence="2 3">
    <name type="scientific">Synchytrium endobioticum</name>
    <dbReference type="NCBI Taxonomy" id="286115"/>
    <lineage>
        <taxon>Eukaryota</taxon>
        <taxon>Fungi</taxon>
        <taxon>Fungi incertae sedis</taxon>
        <taxon>Chytridiomycota</taxon>
        <taxon>Chytridiomycota incertae sedis</taxon>
        <taxon>Chytridiomycetes</taxon>
        <taxon>Synchytriales</taxon>
        <taxon>Synchytriaceae</taxon>
        <taxon>Synchytrium</taxon>
    </lineage>
</organism>
<proteinExistence type="predicted"/>
<dbReference type="AlphaFoldDB" id="A0A507DQW3"/>
<dbReference type="VEuPathDB" id="FungiDB:SeMB42_g00662"/>
<comment type="caution">
    <text evidence="2">The sequence shown here is derived from an EMBL/GenBank/DDBJ whole genome shotgun (WGS) entry which is preliminary data.</text>
</comment>
<dbReference type="EMBL" id="QEAN01000013">
    <property type="protein sequence ID" value="TPX53625.1"/>
    <property type="molecule type" value="Genomic_DNA"/>
</dbReference>
<evidence type="ECO:0000313" key="3">
    <source>
        <dbReference type="Proteomes" id="UP000317494"/>
    </source>
</evidence>
<reference evidence="2 3" key="1">
    <citation type="journal article" date="2019" name="Sci. Rep.">
        <title>Comparative genomics of chytrid fungi reveal insights into the obligate biotrophic and pathogenic lifestyle of Synchytrium endobioticum.</title>
        <authorList>
            <person name="van de Vossenberg B.T.L.H."/>
            <person name="Warris S."/>
            <person name="Nguyen H.D.T."/>
            <person name="van Gent-Pelzer M.P.E."/>
            <person name="Joly D.L."/>
            <person name="van de Geest H.C."/>
            <person name="Bonants P.J.M."/>
            <person name="Smith D.S."/>
            <person name="Levesque C.A."/>
            <person name="van der Lee T.A.J."/>
        </authorList>
    </citation>
    <scope>NUCLEOTIDE SEQUENCE [LARGE SCALE GENOMIC DNA]</scope>
    <source>
        <strain evidence="2 3">MB42</strain>
    </source>
</reference>
<keyword evidence="1" id="KW-0560">Oxidoreductase</keyword>
<gene>
    <name evidence="2" type="ORF">SeMB42_g00662</name>
</gene>
<evidence type="ECO:0000256" key="1">
    <source>
        <dbReference type="ARBA" id="ARBA00023002"/>
    </source>
</evidence>
<evidence type="ECO:0000313" key="2">
    <source>
        <dbReference type="EMBL" id="TPX53625.1"/>
    </source>
</evidence>
<dbReference type="InterPro" id="IPR036291">
    <property type="entry name" value="NAD(P)-bd_dom_sf"/>
</dbReference>